<evidence type="ECO:0000313" key="2">
    <source>
        <dbReference type="Proteomes" id="UP001498398"/>
    </source>
</evidence>
<proteinExistence type="predicted"/>
<organism evidence="1 2">
    <name type="scientific">Marasmiellus scandens</name>
    <dbReference type="NCBI Taxonomy" id="2682957"/>
    <lineage>
        <taxon>Eukaryota</taxon>
        <taxon>Fungi</taxon>
        <taxon>Dikarya</taxon>
        <taxon>Basidiomycota</taxon>
        <taxon>Agaricomycotina</taxon>
        <taxon>Agaricomycetes</taxon>
        <taxon>Agaricomycetidae</taxon>
        <taxon>Agaricales</taxon>
        <taxon>Marasmiineae</taxon>
        <taxon>Omphalotaceae</taxon>
        <taxon>Marasmiellus</taxon>
    </lineage>
</organism>
<evidence type="ECO:0000313" key="1">
    <source>
        <dbReference type="EMBL" id="KAK7438422.1"/>
    </source>
</evidence>
<dbReference type="Proteomes" id="UP001498398">
    <property type="component" value="Unassembled WGS sequence"/>
</dbReference>
<reference evidence="1 2" key="1">
    <citation type="submission" date="2024-01" db="EMBL/GenBank/DDBJ databases">
        <title>A draft genome for the cacao thread blight pathogen Marasmiellus scandens.</title>
        <authorList>
            <person name="Baruah I.K."/>
            <person name="Leung J."/>
            <person name="Bukari Y."/>
            <person name="Amoako-Attah I."/>
            <person name="Meinhardt L.W."/>
            <person name="Bailey B.A."/>
            <person name="Cohen S.P."/>
        </authorList>
    </citation>
    <scope>NUCLEOTIDE SEQUENCE [LARGE SCALE GENOMIC DNA]</scope>
    <source>
        <strain evidence="1 2">GH-19</strain>
    </source>
</reference>
<comment type="caution">
    <text evidence="1">The sequence shown here is derived from an EMBL/GenBank/DDBJ whole genome shotgun (WGS) entry which is preliminary data.</text>
</comment>
<name>A0ABR1IQC0_9AGAR</name>
<dbReference type="EMBL" id="JBANRG010000079">
    <property type="protein sequence ID" value="KAK7438422.1"/>
    <property type="molecule type" value="Genomic_DNA"/>
</dbReference>
<accession>A0ABR1IQC0</accession>
<sequence length="145" mass="16359">MTTPLNYTIEENDPRIEYTGTGWRSFSDPLYHNGQHNENHKDPDATAILKFNGVAIYYLSSLWDQNVSTTLQIDSDPSFVLNLHDPDSTPKDNGIHATRGSTVRWSKEGMDGDKEHILTISWGKMKDNSDIESTHALVDAFTMCI</sequence>
<keyword evidence="2" id="KW-1185">Reference proteome</keyword>
<gene>
    <name evidence="1" type="ORF">VKT23_018035</name>
</gene>
<protein>
    <recommendedName>
        <fullName evidence="3">Lectin</fullName>
    </recommendedName>
</protein>
<evidence type="ECO:0008006" key="3">
    <source>
        <dbReference type="Google" id="ProtNLM"/>
    </source>
</evidence>